<dbReference type="PANTHER" id="PTHR12128">
    <property type="entry name" value="DIHYDRODIPICOLINATE SYNTHASE"/>
    <property type="match status" value="1"/>
</dbReference>
<evidence type="ECO:0008006" key="7">
    <source>
        <dbReference type="Google" id="ProtNLM"/>
    </source>
</evidence>
<dbReference type="GO" id="GO:0005829">
    <property type="term" value="C:cytosol"/>
    <property type="evidence" value="ECO:0007669"/>
    <property type="project" value="TreeGrafter"/>
</dbReference>
<dbReference type="AlphaFoldDB" id="A0A1E3LS79"/>
<keyword evidence="2 3" id="KW-0456">Lyase</keyword>
<dbReference type="Pfam" id="PF00701">
    <property type="entry name" value="DHDPS"/>
    <property type="match status" value="1"/>
</dbReference>
<gene>
    <name evidence="5" type="ORF">BFL28_04455</name>
</gene>
<name>A0A1E3LS79_9SPHN</name>
<evidence type="ECO:0000256" key="3">
    <source>
        <dbReference type="PIRNR" id="PIRNR001365"/>
    </source>
</evidence>
<evidence type="ECO:0000313" key="6">
    <source>
        <dbReference type="Proteomes" id="UP000094487"/>
    </source>
</evidence>
<dbReference type="PIRSF" id="PIRSF001365">
    <property type="entry name" value="DHDPS"/>
    <property type="match status" value="1"/>
</dbReference>
<reference evidence="5 6" key="1">
    <citation type="submission" date="2016-08" db="EMBL/GenBank/DDBJ databases">
        <title>Draft genome of the agarase producing Sphingomonas sp. MCT13.</title>
        <authorList>
            <person name="D'Andrea M.M."/>
            <person name="Rossolini G.M."/>
            <person name="Thaller M.C."/>
        </authorList>
    </citation>
    <scope>NUCLEOTIDE SEQUENCE [LARGE SCALE GENOMIC DNA]</scope>
    <source>
        <strain evidence="5 6">MCT13</strain>
    </source>
</reference>
<sequence length="301" mass="31887">MNVGFAGVLPVVPTPFTRDLAVDHASLHALVDYAVRCGAGAIVYPGVASEDVQLNDVERCASMRTVVEAAAGRIAVVGGVNAAEFGDMVANAKWMAKTGVAGIMAMAVPTMAAKGYASCYQELAAATGGLPIILQNLVKPRGADLLVEEMLDIAGAVDAVRYVKEEAVPPGPKVGALVASGADALDGVIGGGGARFLFEELERGVIATMPAMELLELHVAMLRDYGEGRRDAAFELYQASLPLLLLQASYRMRLTKLVLKHRGIIATDEVREPLPQLDEVTRRLVLEYFMRLPVNGVKSDG</sequence>
<dbReference type="STRING" id="1888892.BFL28_04455"/>
<comment type="similarity">
    <text evidence="1 3">Belongs to the DapA family.</text>
</comment>
<proteinExistence type="inferred from homology"/>
<dbReference type="SUPFAM" id="SSF51569">
    <property type="entry name" value="Aldolase"/>
    <property type="match status" value="1"/>
</dbReference>
<dbReference type="Proteomes" id="UP000094487">
    <property type="component" value="Unassembled WGS sequence"/>
</dbReference>
<dbReference type="EMBL" id="MDDS01000057">
    <property type="protein sequence ID" value="ODP36574.1"/>
    <property type="molecule type" value="Genomic_DNA"/>
</dbReference>
<dbReference type="CDD" id="cd00408">
    <property type="entry name" value="DHDPS-like"/>
    <property type="match status" value="1"/>
</dbReference>
<dbReference type="Gene3D" id="3.20.20.70">
    <property type="entry name" value="Aldolase class I"/>
    <property type="match status" value="1"/>
</dbReference>
<comment type="caution">
    <text evidence="5">The sequence shown here is derived from an EMBL/GenBank/DDBJ whole genome shotgun (WGS) entry which is preliminary data.</text>
</comment>
<feature type="binding site" evidence="4">
    <location>
        <position position="209"/>
    </location>
    <ligand>
        <name>pyruvate</name>
        <dbReference type="ChEBI" id="CHEBI:15361"/>
    </ligand>
</feature>
<organism evidence="5 6">
    <name type="scientific">Sphingomonas turrisvirgatae</name>
    <dbReference type="NCBI Taxonomy" id="1888892"/>
    <lineage>
        <taxon>Bacteria</taxon>
        <taxon>Pseudomonadati</taxon>
        <taxon>Pseudomonadota</taxon>
        <taxon>Alphaproteobacteria</taxon>
        <taxon>Sphingomonadales</taxon>
        <taxon>Sphingomonadaceae</taxon>
        <taxon>Sphingomonas</taxon>
    </lineage>
</organism>
<dbReference type="InterPro" id="IPR002220">
    <property type="entry name" value="DapA-like"/>
</dbReference>
<evidence type="ECO:0000256" key="4">
    <source>
        <dbReference type="PIRSR" id="PIRSR001365-2"/>
    </source>
</evidence>
<evidence type="ECO:0000313" key="5">
    <source>
        <dbReference type="EMBL" id="ODP36574.1"/>
    </source>
</evidence>
<dbReference type="PANTHER" id="PTHR12128:SF66">
    <property type="entry name" value="4-HYDROXY-2-OXOGLUTARATE ALDOLASE, MITOCHONDRIAL"/>
    <property type="match status" value="1"/>
</dbReference>
<accession>A0A1E3LS79</accession>
<protein>
    <recommendedName>
        <fullName evidence="7">Dihydrodipicolinate synthase family protein</fullName>
    </recommendedName>
</protein>
<dbReference type="SMART" id="SM01130">
    <property type="entry name" value="DHDPS"/>
    <property type="match status" value="1"/>
</dbReference>
<evidence type="ECO:0000256" key="2">
    <source>
        <dbReference type="ARBA" id="ARBA00023239"/>
    </source>
</evidence>
<evidence type="ECO:0000256" key="1">
    <source>
        <dbReference type="ARBA" id="ARBA00007592"/>
    </source>
</evidence>
<dbReference type="GO" id="GO:0008840">
    <property type="term" value="F:4-hydroxy-tetrahydrodipicolinate synthase activity"/>
    <property type="evidence" value="ECO:0007669"/>
    <property type="project" value="TreeGrafter"/>
</dbReference>
<keyword evidence="6" id="KW-1185">Reference proteome</keyword>
<dbReference type="InterPro" id="IPR013785">
    <property type="entry name" value="Aldolase_TIM"/>
</dbReference>